<dbReference type="PANTHER" id="PTHR42834">
    <property type="entry name" value="ENDONUCLEASE/EXONUCLEASE/PHOSPHATASE FAMILY PROTEIN (AFU_ORTHOLOGUE AFUA_3G09210)"/>
    <property type="match status" value="1"/>
</dbReference>
<name>A0A399EMF0_9DEIN</name>
<sequence length="633" mass="66777">MAGLVALIAACTQAPKSLVGGISSLGEIPVVLITLARSSLGGNPAQPYAFSFTTLRTPQCPAGASVTRTYQIQSSGPASPLAGQTVTTEGVVVGDYQGAGQLGGFYIQDFRGDDDPATSDGLFVFNTSFPVNVGDYVQVTGTVREFASGSGTLTELEALSNVTLCESGAFVEPTPIELPVGAVGDLERYEGMLVTFPQTLTVSEVFNLARFGEITLSAGGRLYHPNNGNGLGDSTTLNPRRRILLDDASTVQNPATIPYLSGPGTDATRRVGDSVRGLTGILTFGFSAYRVQPVGPVSFENANPRPTSPAAVGGSLRVASFNVLNYFTTLGSRGASNQAEFERQKAKLVAAIAGLNADVVGLIEVQNNGDAALTDFVAALNAALGAGTYAAIQTGTIGTDEIKVALIYKPARVAPEGAFRVDGDPVYSRPPLAQTFRDMGTGGRFTVVVNHFKSKGCEGATGENLDNGQGCWNALRVQQAQKLLGFLEQLKTTDPDVVLLGDFNAYAAEDPIRILTGAGLENLLSRSPASERYSYVFNGESGNLDHAFVTPSLSPQVTGFTEWHINADEPRAFDYNTEFKPDDRYAPTPYRSSDHDPLLLGLSLNADPAASADFSDTAVRRRLQKPSMADGRD</sequence>
<dbReference type="CDD" id="cd04486">
    <property type="entry name" value="YhcR_OBF_like"/>
    <property type="match status" value="1"/>
</dbReference>
<accession>A0A399EMF0</accession>
<dbReference type="AlphaFoldDB" id="A0A399EMF0"/>
<dbReference type="SUPFAM" id="SSF56219">
    <property type="entry name" value="DNase I-like"/>
    <property type="match status" value="1"/>
</dbReference>
<dbReference type="PANTHER" id="PTHR42834:SF1">
    <property type="entry name" value="ENDONUCLEASE_EXONUCLEASE_PHOSPHATASE FAMILY PROTEIN (AFU_ORTHOLOGUE AFUA_3G09210)"/>
    <property type="match status" value="1"/>
</dbReference>
<evidence type="ECO:0000259" key="2">
    <source>
        <dbReference type="Pfam" id="PF03372"/>
    </source>
</evidence>
<keyword evidence="3" id="KW-0269">Exonuclease</keyword>
<evidence type="ECO:0000256" key="1">
    <source>
        <dbReference type="SAM" id="MobiDB-lite"/>
    </source>
</evidence>
<feature type="region of interest" description="Disordered" evidence="1">
    <location>
        <begin position="613"/>
        <end position="633"/>
    </location>
</feature>
<keyword evidence="3" id="KW-0255">Endonuclease</keyword>
<proteinExistence type="predicted"/>
<keyword evidence="4" id="KW-1185">Reference proteome</keyword>
<dbReference type="EMBL" id="QWLA01000051">
    <property type="protein sequence ID" value="RIH84816.1"/>
    <property type="molecule type" value="Genomic_DNA"/>
</dbReference>
<dbReference type="RefSeq" id="WP_245969885.1">
    <property type="nucleotide sequence ID" value="NZ_QWLA01000051.1"/>
</dbReference>
<organism evidence="3 4">
    <name type="scientific">Calidithermus roseus</name>
    <dbReference type="NCBI Taxonomy" id="1644118"/>
    <lineage>
        <taxon>Bacteria</taxon>
        <taxon>Thermotogati</taxon>
        <taxon>Deinococcota</taxon>
        <taxon>Deinococci</taxon>
        <taxon>Thermales</taxon>
        <taxon>Thermaceae</taxon>
        <taxon>Calidithermus</taxon>
    </lineage>
</organism>
<dbReference type="InterPro" id="IPR047971">
    <property type="entry name" value="ExeM-like"/>
</dbReference>
<protein>
    <submittedName>
        <fullName evidence="3">Endonuclease/Exonuclease/phosphatase family protein</fullName>
    </submittedName>
</protein>
<dbReference type="Pfam" id="PF03372">
    <property type="entry name" value="Exo_endo_phos"/>
    <property type="match status" value="1"/>
</dbReference>
<keyword evidence="3" id="KW-0378">Hydrolase</keyword>
<dbReference type="InterPro" id="IPR005135">
    <property type="entry name" value="Endo/exonuclease/phosphatase"/>
</dbReference>
<dbReference type="InterPro" id="IPR036691">
    <property type="entry name" value="Endo/exonu/phosph_ase_sf"/>
</dbReference>
<keyword evidence="3" id="KW-0540">Nuclease</keyword>
<dbReference type="CDD" id="cd10283">
    <property type="entry name" value="MnuA_DNase1-like"/>
    <property type="match status" value="1"/>
</dbReference>
<reference evidence="3 4" key="1">
    <citation type="submission" date="2018-08" db="EMBL/GenBank/DDBJ databases">
        <title>Meiothermus roseus NBRC 110900 genome sequencing project.</title>
        <authorList>
            <person name="Da Costa M.S."/>
            <person name="Albuquerque L."/>
            <person name="Raposo P."/>
            <person name="Froufe H.J.C."/>
            <person name="Barroso C.S."/>
            <person name="Egas C."/>
        </authorList>
    </citation>
    <scope>NUCLEOTIDE SEQUENCE [LARGE SCALE GENOMIC DNA]</scope>
    <source>
        <strain evidence="3 4">NBRC 110900</strain>
    </source>
</reference>
<dbReference type="Proteomes" id="UP000265341">
    <property type="component" value="Unassembled WGS sequence"/>
</dbReference>
<evidence type="ECO:0000313" key="3">
    <source>
        <dbReference type="EMBL" id="RIH84816.1"/>
    </source>
</evidence>
<gene>
    <name evidence="3" type="ORF">Mrose_02475</name>
</gene>
<dbReference type="GO" id="GO:0004527">
    <property type="term" value="F:exonuclease activity"/>
    <property type="evidence" value="ECO:0007669"/>
    <property type="project" value="UniProtKB-KW"/>
</dbReference>
<dbReference type="GO" id="GO:0004519">
    <property type="term" value="F:endonuclease activity"/>
    <property type="evidence" value="ECO:0007669"/>
    <property type="project" value="UniProtKB-KW"/>
</dbReference>
<dbReference type="Gene3D" id="3.60.10.10">
    <property type="entry name" value="Endonuclease/exonuclease/phosphatase"/>
    <property type="match status" value="1"/>
</dbReference>
<evidence type="ECO:0000313" key="4">
    <source>
        <dbReference type="Proteomes" id="UP000265341"/>
    </source>
</evidence>
<dbReference type="NCBIfam" id="NF033681">
    <property type="entry name" value="ExeM_NucH_DNase"/>
    <property type="match status" value="1"/>
</dbReference>
<comment type="caution">
    <text evidence="3">The sequence shown here is derived from an EMBL/GenBank/DDBJ whole genome shotgun (WGS) entry which is preliminary data.</text>
</comment>
<feature type="domain" description="Endonuclease/exonuclease/phosphatase" evidence="2">
    <location>
        <begin position="319"/>
        <end position="595"/>
    </location>
</feature>